<dbReference type="Pfam" id="PF16452">
    <property type="entry name" value="Phage_CI_C"/>
    <property type="match status" value="1"/>
</dbReference>
<dbReference type="Pfam" id="PF07022">
    <property type="entry name" value="Phage_CI_repr"/>
    <property type="match status" value="1"/>
</dbReference>
<protein>
    <submittedName>
        <fullName evidence="3">Phage repressor protein CI</fullName>
    </submittedName>
</protein>
<accession>A0AAE4DKK0</accession>
<dbReference type="RefSeq" id="WP_310825088.1">
    <property type="nucleotide sequence ID" value="NZ_JAQGEC010000003.1"/>
</dbReference>
<sequence length="204" mass="22564">MSNAKETPHAISAFNFSSQSGGKDAITRILQAYGFSTRQALCEHLGVSQSTMANRWMRDTFPHDWLIACHLDTGAPMLWLATGQGKPTSEKNDSQSLTLKFKEITNGVFNESILVHYDANLLPKDVLAPFFVKFESVVYLVEEYKGEINDGVLLIEIDGFASVRQIYRLPGGKLRVENGPASFECAASDVKVLGKVISKTEQFV</sequence>
<dbReference type="AlphaFoldDB" id="A0AAE4DKK0"/>
<dbReference type="EMBL" id="JAQGEC010000003">
    <property type="protein sequence ID" value="MDR9889558.1"/>
    <property type="molecule type" value="Genomic_DNA"/>
</dbReference>
<evidence type="ECO:0000313" key="3">
    <source>
        <dbReference type="EMBL" id="MDR9889558.1"/>
    </source>
</evidence>
<dbReference type="GO" id="GO:0051259">
    <property type="term" value="P:protein complex oligomerization"/>
    <property type="evidence" value="ECO:0007669"/>
    <property type="project" value="InterPro"/>
</dbReference>
<dbReference type="InterPro" id="IPR010744">
    <property type="entry name" value="Phage_CI_N"/>
</dbReference>
<evidence type="ECO:0000259" key="2">
    <source>
        <dbReference type="Pfam" id="PF16452"/>
    </source>
</evidence>
<dbReference type="Gene3D" id="1.10.260.40">
    <property type="entry name" value="lambda repressor-like DNA-binding domains"/>
    <property type="match status" value="1"/>
</dbReference>
<name>A0AAE4DKK0_9ENTR</name>
<dbReference type="InterPro" id="IPR010982">
    <property type="entry name" value="Lambda_DNA-bd_dom_sf"/>
</dbReference>
<evidence type="ECO:0000259" key="1">
    <source>
        <dbReference type="Pfam" id="PF07022"/>
    </source>
</evidence>
<proteinExistence type="predicted"/>
<dbReference type="Proteomes" id="UP001248822">
    <property type="component" value="Unassembled WGS sequence"/>
</dbReference>
<comment type="caution">
    <text evidence="3">The sequence shown here is derived from an EMBL/GenBank/DDBJ whole genome shotgun (WGS) entry which is preliminary data.</text>
</comment>
<evidence type="ECO:0000313" key="4">
    <source>
        <dbReference type="Proteomes" id="UP001248822"/>
    </source>
</evidence>
<gene>
    <name evidence="3" type="ORF">O7047_04815</name>
</gene>
<dbReference type="GO" id="GO:0003677">
    <property type="term" value="F:DNA binding"/>
    <property type="evidence" value="ECO:0007669"/>
    <property type="project" value="InterPro"/>
</dbReference>
<organism evidence="3 4">
    <name type="scientific">Pseudenterobacter timonensis</name>
    <dbReference type="NCBI Taxonomy" id="1755099"/>
    <lineage>
        <taxon>Bacteria</taxon>
        <taxon>Pseudomonadati</taxon>
        <taxon>Pseudomonadota</taxon>
        <taxon>Gammaproteobacteria</taxon>
        <taxon>Enterobacterales</taxon>
        <taxon>Enterobacteriaceae</taxon>
        <taxon>Pseudenterobacter</taxon>
    </lineage>
</organism>
<reference evidence="3" key="1">
    <citation type="submission" date="2022-12" db="EMBL/GenBank/DDBJ databases">
        <title>NDM-1 containing novel ST 2018 Pseudenterobacter timonensis.</title>
        <authorList>
            <person name="Halder G."/>
            <person name="Mandal S."/>
            <person name="Dutta S."/>
        </authorList>
    </citation>
    <scope>NUCLEOTIDE SEQUENCE</scope>
    <source>
        <strain evidence="3">CNCI147</strain>
    </source>
</reference>
<dbReference type="GO" id="GO:0045892">
    <property type="term" value="P:negative regulation of DNA-templated transcription"/>
    <property type="evidence" value="ECO:0007669"/>
    <property type="project" value="InterPro"/>
</dbReference>
<dbReference type="InterPro" id="IPR032499">
    <property type="entry name" value="Phage_CI_C"/>
</dbReference>
<dbReference type="Gene3D" id="2.10.109.10">
    <property type="entry name" value="Umud Fragment, subunit A"/>
    <property type="match status" value="1"/>
</dbReference>
<feature type="domain" description="Bacteriophage CI repressor N-terminal" evidence="1">
    <location>
        <begin position="24"/>
        <end position="87"/>
    </location>
</feature>
<feature type="domain" description="Bacteriophage CI repressor C-terminal" evidence="2">
    <location>
        <begin position="101"/>
        <end position="197"/>
    </location>
</feature>